<proteinExistence type="predicted"/>
<evidence type="ECO:0000313" key="2">
    <source>
        <dbReference type="Proteomes" id="UP001523262"/>
    </source>
</evidence>
<reference evidence="1 2" key="1">
    <citation type="submission" date="2022-06" db="EMBL/GenBank/DDBJ databases">
        <authorList>
            <person name="Jeon C.O."/>
        </authorList>
    </citation>
    <scope>NUCLEOTIDE SEQUENCE [LARGE SCALE GENOMIC DNA]</scope>
    <source>
        <strain evidence="1 2">KCTC 13943</strain>
    </source>
</reference>
<sequence>MLLTFDDGRYAGVMDLGINPLVRKQIYGKPVIREEKDFSFIEPLKCCMKYRNLTNAGLLRLPSFVEWA</sequence>
<organism evidence="1 2">
    <name type="scientific">Neobacillus pocheonensis</name>
    <dbReference type="NCBI Taxonomy" id="363869"/>
    <lineage>
        <taxon>Bacteria</taxon>
        <taxon>Bacillati</taxon>
        <taxon>Bacillota</taxon>
        <taxon>Bacilli</taxon>
        <taxon>Bacillales</taxon>
        <taxon>Bacillaceae</taxon>
        <taxon>Neobacillus</taxon>
    </lineage>
</organism>
<protein>
    <submittedName>
        <fullName evidence="1">Uncharacterized protein</fullName>
    </submittedName>
</protein>
<gene>
    <name evidence="1" type="ORF">NDK43_02565</name>
</gene>
<name>A0ABT0W569_9BACI</name>
<dbReference type="EMBL" id="JAMQCR010000001">
    <property type="protein sequence ID" value="MCM2531486.1"/>
    <property type="molecule type" value="Genomic_DNA"/>
</dbReference>
<comment type="caution">
    <text evidence="1">The sequence shown here is derived from an EMBL/GenBank/DDBJ whole genome shotgun (WGS) entry which is preliminary data.</text>
</comment>
<keyword evidence="2" id="KW-1185">Reference proteome</keyword>
<accession>A0ABT0W569</accession>
<dbReference type="Proteomes" id="UP001523262">
    <property type="component" value="Unassembled WGS sequence"/>
</dbReference>
<evidence type="ECO:0000313" key="1">
    <source>
        <dbReference type="EMBL" id="MCM2531486.1"/>
    </source>
</evidence>